<dbReference type="HAMAP" id="MF_00265">
    <property type="entry name" value="VapC_Nob1"/>
    <property type="match status" value="1"/>
</dbReference>
<dbReference type="GO" id="GO:0000287">
    <property type="term" value="F:magnesium ion binding"/>
    <property type="evidence" value="ECO:0007669"/>
    <property type="project" value="UniProtKB-UniRule"/>
</dbReference>
<comment type="function">
    <text evidence="5">Toxic component of a toxin-antitoxin (TA) system. An RNase.</text>
</comment>
<dbReference type="InterPro" id="IPR002716">
    <property type="entry name" value="PIN_dom"/>
</dbReference>
<comment type="similarity">
    <text evidence="5">Belongs to the PINc/VapC protein family.</text>
</comment>
<evidence type="ECO:0000259" key="6">
    <source>
        <dbReference type="Pfam" id="PF01850"/>
    </source>
</evidence>
<dbReference type="GO" id="GO:0016787">
    <property type="term" value="F:hydrolase activity"/>
    <property type="evidence" value="ECO:0007669"/>
    <property type="project" value="UniProtKB-KW"/>
</dbReference>
<keyword evidence="8" id="KW-1185">Reference proteome</keyword>
<dbReference type="eggNOG" id="COG3744">
    <property type="taxonomic scope" value="Bacteria"/>
</dbReference>
<dbReference type="HOGENOM" id="CLU_129890_2_0_3"/>
<dbReference type="STRING" id="1173020.Cha6605_1349"/>
<dbReference type="EMBL" id="CP003600">
    <property type="protein sequence ID" value="AFY92537.1"/>
    <property type="molecule type" value="Genomic_DNA"/>
</dbReference>
<accession>K9UBQ3</accession>
<dbReference type="InterPro" id="IPR022907">
    <property type="entry name" value="VapC_family"/>
</dbReference>
<keyword evidence="5" id="KW-0460">Magnesium</keyword>
<comment type="cofactor">
    <cofactor evidence="5">
        <name>Mg(2+)</name>
        <dbReference type="ChEBI" id="CHEBI:18420"/>
    </cofactor>
</comment>
<dbReference type="InterPro" id="IPR041705">
    <property type="entry name" value="PIN_Sll0205"/>
</dbReference>
<dbReference type="KEGG" id="cmp:Cha6605_1349"/>
<dbReference type="PANTHER" id="PTHR36173">
    <property type="entry name" value="RIBONUCLEASE VAPC16-RELATED"/>
    <property type="match status" value="1"/>
</dbReference>
<feature type="binding site" evidence="5">
    <location>
        <position position="102"/>
    </location>
    <ligand>
        <name>Mg(2+)</name>
        <dbReference type="ChEBI" id="CHEBI:18420"/>
    </ligand>
</feature>
<keyword evidence="1 5" id="KW-1277">Toxin-antitoxin system</keyword>
<dbReference type="Gene3D" id="3.40.50.1010">
    <property type="entry name" value="5'-nuclease"/>
    <property type="match status" value="1"/>
</dbReference>
<evidence type="ECO:0000313" key="7">
    <source>
        <dbReference type="EMBL" id="AFY92537.1"/>
    </source>
</evidence>
<dbReference type="Pfam" id="PF01850">
    <property type="entry name" value="PIN"/>
    <property type="match status" value="1"/>
</dbReference>
<keyword evidence="5" id="KW-0800">Toxin</keyword>
<evidence type="ECO:0000256" key="2">
    <source>
        <dbReference type="ARBA" id="ARBA00022722"/>
    </source>
</evidence>
<evidence type="ECO:0000256" key="1">
    <source>
        <dbReference type="ARBA" id="ARBA00022649"/>
    </source>
</evidence>
<dbReference type="EC" id="3.1.-.-" evidence="5"/>
<feature type="domain" description="PIN" evidence="6">
    <location>
        <begin position="3"/>
        <end position="124"/>
    </location>
</feature>
<dbReference type="PANTHER" id="PTHR36173:SF1">
    <property type="entry name" value="RIBONUCLEASE VAPC22"/>
    <property type="match status" value="1"/>
</dbReference>
<evidence type="ECO:0000256" key="5">
    <source>
        <dbReference type="HAMAP-Rule" id="MF_00265"/>
    </source>
</evidence>
<dbReference type="InterPro" id="IPR052919">
    <property type="entry name" value="TA_system_RNase"/>
</dbReference>
<gene>
    <name evidence="5" type="primary">vapC</name>
    <name evidence="7" type="ORF">Cha6605_1349</name>
</gene>
<sequence>MAIVADTHAIIWYLVEPERLSQVALDALEGAIAAGEPVYISAISIIEICYLIEKSRIASDLLQRILAVLNEPDPSLIVVPIDLAISIAVQNIDRDTVPDMPDRIIAATALHLNLPLVTRDRKIQASQSIITIW</sequence>
<name>K9UBQ3_CHAP6</name>
<keyword evidence="2 5" id="KW-0540">Nuclease</keyword>
<evidence type="ECO:0000313" key="8">
    <source>
        <dbReference type="Proteomes" id="UP000010366"/>
    </source>
</evidence>
<dbReference type="CDD" id="cd09872">
    <property type="entry name" value="PIN_Sll0205-like"/>
    <property type="match status" value="1"/>
</dbReference>
<proteinExistence type="inferred from homology"/>
<protein>
    <recommendedName>
        <fullName evidence="5">Ribonuclease VapC</fullName>
        <shortName evidence="5">RNase VapC</shortName>
        <ecNumber evidence="5">3.1.-.-</ecNumber>
    </recommendedName>
    <alternativeName>
        <fullName evidence="5">Toxin VapC</fullName>
    </alternativeName>
</protein>
<dbReference type="InterPro" id="IPR029060">
    <property type="entry name" value="PIN-like_dom_sf"/>
</dbReference>
<dbReference type="RefSeq" id="WP_015158721.1">
    <property type="nucleotide sequence ID" value="NC_019697.1"/>
</dbReference>
<dbReference type="SUPFAM" id="SSF88723">
    <property type="entry name" value="PIN domain-like"/>
    <property type="match status" value="1"/>
</dbReference>
<feature type="binding site" evidence="5">
    <location>
        <position position="6"/>
    </location>
    <ligand>
        <name>Mg(2+)</name>
        <dbReference type="ChEBI" id="CHEBI:18420"/>
    </ligand>
</feature>
<evidence type="ECO:0000256" key="4">
    <source>
        <dbReference type="ARBA" id="ARBA00022801"/>
    </source>
</evidence>
<keyword evidence="3 5" id="KW-0479">Metal-binding</keyword>
<dbReference type="Proteomes" id="UP000010366">
    <property type="component" value="Chromosome"/>
</dbReference>
<evidence type="ECO:0000256" key="3">
    <source>
        <dbReference type="ARBA" id="ARBA00022723"/>
    </source>
</evidence>
<keyword evidence="4 5" id="KW-0378">Hydrolase</keyword>
<dbReference type="PATRIC" id="fig|1173020.3.peg.1569"/>
<organism evidence="7 8">
    <name type="scientific">Chamaesiphon minutus (strain ATCC 27169 / PCC 6605)</name>
    <dbReference type="NCBI Taxonomy" id="1173020"/>
    <lineage>
        <taxon>Bacteria</taxon>
        <taxon>Bacillati</taxon>
        <taxon>Cyanobacteriota</taxon>
        <taxon>Cyanophyceae</taxon>
        <taxon>Gomontiellales</taxon>
        <taxon>Chamaesiphonaceae</taxon>
        <taxon>Chamaesiphon</taxon>
    </lineage>
</organism>
<dbReference type="GO" id="GO:0004540">
    <property type="term" value="F:RNA nuclease activity"/>
    <property type="evidence" value="ECO:0007669"/>
    <property type="project" value="InterPro"/>
</dbReference>
<dbReference type="OrthoDB" id="9798990at2"/>
<dbReference type="GO" id="GO:0090729">
    <property type="term" value="F:toxin activity"/>
    <property type="evidence" value="ECO:0007669"/>
    <property type="project" value="UniProtKB-KW"/>
</dbReference>
<dbReference type="AlphaFoldDB" id="K9UBQ3"/>
<reference evidence="7 8" key="1">
    <citation type="submission" date="2012-05" db="EMBL/GenBank/DDBJ databases">
        <title>Finished chromosome of genome of Chamaesiphon sp. PCC 6605.</title>
        <authorList>
            <consortium name="US DOE Joint Genome Institute"/>
            <person name="Gugger M."/>
            <person name="Coursin T."/>
            <person name="Rippka R."/>
            <person name="Tandeau De Marsac N."/>
            <person name="Huntemann M."/>
            <person name="Wei C.-L."/>
            <person name="Han J."/>
            <person name="Detter J.C."/>
            <person name="Han C."/>
            <person name="Tapia R."/>
            <person name="Chen A."/>
            <person name="Kyrpides N."/>
            <person name="Mavromatis K."/>
            <person name="Markowitz V."/>
            <person name="Szeto E."/>
            <person name="Ivanova N."/>
            <person name="Pagani I."/>
            <person name="Pati A."/>
            <person name="Goodwin L."/>
            <person name="Nordberg H.P."/>
            <person name="Cantor M.N."/>
            <person name="Hua S.X."/>
            <person name="Woyke T."/>
            <person name="Kerfeld C.A."/>
        </authorList>
    </citation>
    <scope>NUCLEOTIDE SEQUENCE [LARGE SCALE GENOMIC DNA]</scope>
    <source>
        <strain evidence="8">ATCC 27169 / PCC 6605</strain>
    </source>
</reference>